<sequence>MVDLVVEGAMKPLLIALMVLLTRTGFAFSPTNARPLLSQQTSQSLNGIPFYHIHGPPPPPAKGANVFSSPPPPPLVPKGAIFFASPPPPPIPKGAIFFASPPPPLIPKGAIFFASPPPPSPRPASTGPSKDQSPSEIPSPPSF</sequence>
<accession>A0AAJ6TX41</accession>
<protein>
    <submittedName>
        <fullName evidence="3">Leucine-rich repeat extensin-like protein 3</fullName>
    </submittedName>
</protein>
<name>A0AAJ6TX41_POPEU</name>
<keyword evidence="2" id="KW-1185">Reference proteome</keyword>
<organism evidence="2 3">
    <name type="scientific">Populus euphratica</name>
    <name type="common">Euphrates poplar</name>
    <dbReference type="NCBI Taxonomy" id="75702"/>
    <lineage>
        <taxon>Eukaryota</taxon>
        <taxon>Viridiplantae</taxon>
        <taxon>Streptophyta</taxon>
        <taxon>Embryophyta</taxon>
        <taxon>Tracheophyta</taxon>
        <taxon>Spermatophyta</taxon>
        <taxon>Magnoliopsida</taxon>
        <taxon>eudicotyledons</taxon>
        <taxon>Gunneridae</taxon>
        <taxon>Pentapetalae</taxon>
        <taxon>rosids</taxon>
        <taxon>fabids</taxon>
        <taxon>Malpighiales</taxon>
        <taxon>Salicaceae</taxon>
        <taxon>Saliceae</taxon>
        <taxon>Populus</taxon>
    </lineage>
</organism>
<dbReference type="RefSeq" id="XP_011019252.1">
    <property type="nucleotide sequence ID" value="XM_011020950.1"/>
</dbReference>
<feature type="region of interest" description="Disordered" evidence="1">
    <location>
        <begin position="109"/>
        <end position="143"/>
    </location>
</feature>
<proteinExistence type="predicted"/>
<dbReference type="Proteomes" id="UP000694918">
    <property type="component" value="Unplaced"/>
</dbReference>
<evidence type="ECO:0000256" key="1">
    <source>
        <dbReference type="SAM" id="MobiDB-lite"/>
    </source>
</evidence>
<evidence type="ECO:0000313" key="2">
    <source>
        <dbReference type="Proteomes" id="UP000694918"/>
    </source>
</evidence>
<dbReference type="GeneID" id="105122047"/>
<reference evidence="3" key="1">
    <citation type="submission" date="2025-08" db="UniProtKB">
        <authorList>
            <consortium name="RefSeq"/>
        </authorList>
    </citation>
    <scope>IDENTIFICATION</scope>
</reference>
<dbReference type="KEGG" id="peu:105122047"/>
<gene>
    <name evidence="3" type="primary">LOC105122047</name>
</gene>
<feature type="region of interest" description="Disordered" evidence="1">
    <location>
        <begin position="49"/>
        <end position="70"/>
    </location>
</feature>
<evidence type="ECO:0000313" key="3">
    <source>
        <dbReference type="RefSeq" id="XP_011019252.1"/>
    </source>
</evidence>
<dbReference type="AlphaFoldDB" id="A0AAJ6TX41"/>